<organism evidence="1 2">
    <name type="scientific">Westerdykella ornata</name>
    <dbReference type="NCBI Taxonomy" id="318751"/>
    <lineage>
        <taxon>Eukaryota</taxon>
        <taxon>Fungi</taxon>
        <taxon>Dikarya</taxon>
        <taxon>Ascomycota</taxon>
        <taxon>Pezizomycotina</taxon>
        <taxon>Dothideomycetes</taxon>
        <taxon>Pleosporomycetidae</taxon>
        <taxon>Pleosporales</taxon>
        <taxon>Sporormiaceae</taxon>
        <taxon>Westerdykella</taxon>
    </lineage>
</organism>
<sequence>MIAARATVVEEEGECPSAAQRLETLARRRNRSATIQPLWRPAPRPRPNVEVGATVASAAAHSGAWELREEARQGEAQEDGVVIGTSSLFLGLFKGPAGLELDLLSDWTISFIAASISVFETEPGAVQETLGAEQVTDCFSAARPWPPQPTMTSTRPLSLTQTTCKDSTMYVPAPVRARSYCLLPMPSLKMIGPASAHN</sequence>
<keyword evidence="2" id="KW-1185">Reference proteome</keyword>
<name>A0A6A6JGW2_WESOR</name>
<protein>
    <submittedName>
        <fullName evidence="1">Uncharacterized protein</fullName>
    </submittedName>
</protein>
<dbReference type="RefSeq" id="XP_033652747.1">
    <property type="nucleotide sequence ID" value="XM_033803101.1"/>
</dbReference>
<reference evidence="1" key="1">
    <citation type="journal article" date="2020" name="Stud. Mycol.">
        <title>101 Dothideomycetes genomes: a test case for predicting lifestyles and emergence of pathogens.</title>
        <authorList>
            <person name="Haridas S."/>
            <person name="Albert R."/>
            <person name="Binder M."/>
            <person name="Bloem J."/>
            <person name="Labutti K."/>
            <person name="Salamov A."/>
            <person name="Andreopoulos B."/>
            <person name="Baker S."/>
            <person name="Barry K."/>
            <person name="Bills G."/>
            <person name="Bluhm B."/>
            <person name="Cannon C."/>
            <person name="Castanera R."/>
            <person name="Culley D."/>
            <person name="Daum C."/>
            <person name="Ezra D."/>
            <person name="Gonzalez J."/>
            <person name="Henrissat B."/>
            <person name="Kuo A."/>
            <person name="Liang C."/>
            <person name="Lipzen A."/>
            <person name="Lutzoni F."/>
            <person name="Magnuson J."/>
            <person name="Mondo S."/>
            <person name="Nolan M."/>
            <person name="Ohm R."/>
            <person name="Pangilinan J."/>
            <person name="Park H.-J."/>
            <person name="Ramirez L."/>
            <person name="Alfaro M."/>
            <person name="Sun H."/>
            <person name="Tritt A."/>
            <person name="Yoshinaga Y."/>
            <person name="Zwiers L.-H."/>
            <person name="Turgeon B."/>
            <person name="Goodwin S."/>
            <person name="Spatafora J."/>
            <person name="Crous P."/>
            <person name="Grigoriev I."/>
        </authorList>
    </citation>
    <scope>NUCLEOTIDE SEQUENCE</scope>
    <source>
        <strain evidence="1">CBS 379.55</strain>
    </source>
</reference>
<proteinExistence type="predicted"/>
<dbReference type="GeneID" id="54556276"/>
<dbReference type="AlphaFoldDB" id="A0A6A6JGW2"/>
<dbReference type="Proteomes" id="UP000800097">
    <property type="component" value="Unassembled WGS sequence"/>
</dbReference>
<evidence type="ECO:0000313" key="1">
    <source>
        <dbReference type="EMBL" id="KAF2275208.1"/>
    </source>
</evidence>
<accession>A0A6A6JGW2</accession>
<evidence type="ECO:0000313" key="2">
    <source>
        <dbReference type="Proteomes" id="UP000800097"/>
    </source>
</evidence>
<gene>
    <name evidence="1" type="ORF">EI97DRAFT_81250</name>
</gene>
<dbReference type="EMBL" id="ML986498">
    <property type="protein sequence ID" value="KAF2275208.1"/>
    <property type="molecule type" value="Genomic_DNA"/>
</dbReference>